<evidence type="ECO:0000256" key="6">
    <source>
        <dbReference type="ARBA" id="ARBA00023049"/>
    </source>
</evidence>
<dbReference type="Pfam" id="PF01551">
    <property type="entry name" value="Peptidase_M23"/>
    <property type="match status" value="1"/>
</dbReference>
<feature type="transmembrane region" description="Helical" evidence="8">
    <location>
        <begin position="64"/>
        <end position="87"/>
    </location>
</feature>
<dbReference type="GO" id="GO:0046872">
    <property type="term" value="F:metal ion binding"/>
    <property type="evidence" value="ECO:0007669"/>
    <property type="project" value="UniProtKB-KW"/>
</dbReference>
<dbReference type="STRING" id="1631249.BQ8794_110001"/>
<dbReference type="Proteomes" id="UP000188388">
    <property type="component" value="Unassembled WGS sequence"/>
</dbReference>
<dbReference type="Gene3D" id="2.70.70.10">
    <property type="entry name" value="Glucose Permease (Domain IIA)"/>
    <property type="match status" value="1"/>
</dbReference>
<organism evidence="10 11">
    <name type="scientific">Mesorhizobium prunaredense</name>
    <dbReference type="NCBI Taxonomy" id="1631249"/>
    <lineage>
        <taxon>Bacteria</taxon>
        <taxon>Pseudomonadati</taxon>
        <taxon>Pseudomonadota</taxon>
        <taxon>Alphaproteobacteria</taxon>
        <taxon>Hyphomicrobiales</taxon>
        <taxon>Phyllobacteriaceae</taxon>
        <taxon>Mesorhizobium</taxon>
    </lineage>
</organism>
<evidence type="ECO:0000256" key="5">
    <source>
        <dbReference type="ARBA" id="ARBA00022833"/>
    </source>
</evidence>
<protein>
    <submittedName>
        <fullName evidence="10">Peptidase M23</fullName>
    </submittedName>
</protein>
<accession>A0A1R3UZZ7</accession>
<keyword evidence="8" id="KW-1133">Transmembrane helix</keyword>
<evidence type="ECO:0000256" key="8">
    <source>
        <dbReference type="SAM" id="Phobius"/>
    </source>
</evidence>
<dbReference type="CDD" id="cd12797">
    <property type="entry name" value="M23_peptidase"/>
    <property type="match status" value="1"/>
</dbReference>
<keyword evidence="2" id="KW-0645">Protease</keyword>
<evidence type="ECO:0000256" key="2">
    <source>
        <dbReference type="ARBA" id="ARBA00022670"/>
    </source>
</evidence>
<evidence type="ECO:0000256" key="3">
    <source>
        <dbReference type="ARBA" id="ARBA00022723"/>
    </source>
</evidence>
<reference evidence="11" key="1">
    <citation type="submission" date="2017-01" db="EMBL/GenBank/DDBJ databases">
        <authorList>
            <person name="Brunel B."/>
        </authorList>
    </citation>
    <scope>NUCLEOTIDE SEQUENCE [LARGE SCALE GENOMIC DNA]</scope>
</reference>
<dbReference type="PANTHER" id="PTHR21666:SF288">
    <property type="entry name" value="CELL DIVISION PROTEIN YTFB"/>
    <property type="match status" value="1"/>
</dbReference>
<keyword evidence="4" id="KW-0378">Hydrolase</keyword>
<feature type="domain" description="M23ase beta-sheet core" evidence="9">
    <location>
        <begin position="539"/>
        <end position="635"/>
    </location>
</feature>
<dbReference type="InterPro" id="IPR050570">
    <property type="entry name" value="Cell_wall_metabolism_enzyme"/>
</dbReference>
<keyword evidence="5" id="KW-0862">Zinc</keyword>
<dbReference type="InterPro" id="IPR016047">
    <property type="entry name" value="M23ase_b-sheet_dom"/>
</dbReference>
<dbReference type="InterPro" id="IPR011055">
    <property type="entry name" value="Dup_hybrid_motif"/>
</dbReference>
<keyword evidence="8" id="KW-0812">Transmembrane</keyword>
<dbReference type="SUPFAM" id="SSF51261">
    <property type="entry name" value="Duplicated hybrid motif"/>
    <property type="match status" value="1"/>
</dbReference>
<gene>
    <name evidence="10" type="ORF">BQ8794_110001</name>
</gene>
<dbReference type="GO" id="GO:0006508">
    <property type="term" value="P:proteolysis"/>
    <property type="evidence" value="ECO:0007669"/>
    <property type="project" value="UniProtKB-KW"/>
</dbReference>
<dbReference type="GO" id="GO:0004222">
    <property type="term" value="F:metalloendopeptidase activity"/>
    <property type="evidence" value="ECO:0007669"/>
    <property type="project" value="TreeGrafter"/>
</dbReference>
<evidence type="ECO:0000256" key="1">
    <source>
        <dbReference type="ARBA" id="ARBA00001947"/>
    </source>
</evidence>
<sequence>MTSPAVTGKCHGHNNSDKPSRPGKKQPFWMPDTENVIAELGNEPPLIADGRSGPPDRREVSARWLSGTFLTGVTSSVLMGVALFAALDGRQQLATPPEIAELISLARGDDSGEIAKTTRLVAPRQIARAKDRRRMEVPMVTKVGDRDVIHTMPFVQIKMALAAGHTTSRAYPPFNPMQVFGDDRDGNAGQPATAAAGQIYGAKVESELSLKTVDFPIETAAFDEKSDLSADEVEEVVREAGTGLSDGAVQVASLHYVDPQRFGDAFAESMAGSYDVRIVPENVSVSPRAAPDDQAPAFAEEIIPFTRDRNIVEALADSGYTGEDATGMAEAIAKLLNATALKAGTVLRVGLEIHGDAAKVVRTGIYDRAQHIVTIALDDHGQYVPAQEPEPNPELLTAFDDSPPVVVRGNLPNVYDGIYRAAYSYGMSKAMTKRLIKLLASGVDFQSRLNPSDRIEVLFSQPDGDDRASDESELLYVSASFGGTTRNFYRFQMQDGSTDYFDEDGRSAQQFLLRNPLPAGKFRSGFGARRHPILGYVRLHTGVDWSAAIGTPIIAAGNGVVDKAGWAGGYGKQIILRHANGYETSYNHQSAFAKGIAPGVRIRQGQTIGFLGQTGLATGPHLHYELIVNGTKVDPMRVRLPVGKVLKGDDLVAFKRERGRIDDLLKQQDNDSLKVASAKIEG</sequence>
<evidence type="ECO:0000313" key="11">
    <source>
        <dbReference type="Proteomes" id="UP000188388"/>
    </source>
</evidence>
<dbReference type="AlphaFoldDB" id="A0A1R3UZZ7"/>
<evidence type="ECO:0000259" key="9">
    <source>
        <dbReference type="Pfam" id="PF01551"/>
    </source>
</evidence>
<evidence type="ECO:0000313" key="10">
    <source>
        <dbReference type="EMBL" id="SIT53195.1"/>
    </source>
</evidence>
<dbReference type="EMBL" id="FTPD01000003">
    <property type="protein sequence ID" value="SIT53195.1"/>
    <property type="molecule type" value="Genomic_DNA"/>
</dbReference>
<keyword evidence="3" id="KW-0479">Metal-binding</keyword>
<feature type="region of interest" description="Disordered" evidence="7">
    <location>
        <begin position="1"/>
        <end position="29"/>
    </location>
</feature>
<keyword evidence="11" id="KW-1185">Reference proteome</keyword>
<evidence type="ECO:0000256" key="7">
    <source>
        <dbReference type="SAM" id="MobiDB-lite"/>
    </source>
</evidence>
<proteinExistence type="predicted"/>
<dbReference type="PANTHER" id="PTHR21666">
    <property type="entry name" value="PEPTIDASE-RELATED"/>
    <property type="match status" value="1"/>
</dbReference>
<dbReference type="Gene3D" id="3.10.450.350">
    <property type="match status" value="1"/>
</dbReference>
<evidence type="ECO:0000256" key="4">
    <source>
        <dbReference type="ARBA" id="ARBA00022801"/>
    </source>
</evidence>
<name>A0A1R3UZZ7_9HYPH</name>
<comment type="cofactor">
    <cofactor evidence="1">
        <name>Zn(2+)</name>
        <dbReference type="ChEBI" id="CHEBI:29105"/>
    </cofactor>
</comment>
<keyword evidence="8" id="KW-0472">Membrane</keyword>
<keyword evidence="6" id="KW-0482">Metalloprotease</keyword>